<evidence type="ECO:0000259" key="7">
    <source>
        <dbReference type="PROSITE" id="PS50850"/>
    </source>
</evidence>
<evidence type="ECO:0000256" key="2">
    <source>
        <dbReference type="ARBA" id="ARBA00022692"/>
    </source>
</evidence>
<feature type="transmembrane region" description="Helical" evidence="6">
    <location>
        <begin position="359"/>
        <end position="377"/>
    </location>
</feature>
<feature type="domain" description="Major facilitator superfamily (MFS) profile" evidence="7">
    <location>
        <begin position="35"/>
        <end position="482"/>
    </location>
</feature>
<feature type="transmembrane region" description="Helical" evidence="6">
    <location>
        <begin position="159"/>
        <end position="181"/>
    </location>
</feature>
<accession>A0A7K1FME7</accession>
<comment type="subcellular location">
    <subcellularLocation>
        <location evidence="1">Cell membrane</location>
        <topology evidence="1">Multi-pass membrane protein</topology>
    </subcellularLocation>
</comment>
<feature type="transmembrane region" description="Helical" evidence="6">
    <location>
        <begin position="265"/>
        <end position="283"/>
    </location>
</feature>
<dbReference type="PROSITE" id="PS50850">
    <property type="entry name" value="MFS"/>
    <property type="match status" value="1"/>
</dbReference>
<feature type="transmembrane region" description="Helical" evidence="6">
    <location>
        <begin position="101"/>
        <end position="120"/>
    </location>
</feature>
<dbReference type="Pfam" id="PF07690">
    <property type="entry name" value="MFS_1"/>
    <property type="match status" value="1"/>
</dbReference>
<dbReference type="CDD" id="cd17316">
    <property type="entry name" value="MFS_SV2_like"/>
    <property type="match status" value="1"/>
</dbReference>
<dbReference type="NCBIfam" id="NF003024">
    <property type="entry name" value="PRK03893.1"/>
    <property type="match status" value="1"/>
</dbReference>
<evidence type="ECO:0000256" key="5">
    <source>
        <dbReference type="SAM" id="MobiDB-lite"/>
    </source>
</evidence>
<dbReference type="InterPro" id="IPR036259">
    <property type="entry name" value="MFS_trans_sf"/>
</dbReference>
<evidence type="ECO:0000256" key="4">
    <source>
        <dbReference type="ARBA" id="ARBA00023136"/>
    </source>
</evidence>
<keyword evidence="9" id="KW-1185">Reference proteome</keyword>
<feature type="transmembrane region" description="Helical" evidence="6">
    <location>
        <begin position="383"/>
        <end position="403"/>
    </location>
</feature>
<dbReference type="Proteomes" id="UP000460221">
    <property type="component" value="Unassembled WGS sequence"/>
</dbReference>
<protein>
    <submittedName>
        <fullName evidence="8">MFS transporter</fullName>
    </submittedName>
</protein>
<evidence type="ECO:0000256" key="6">
    <source>
        <dbReference type="SAM" id="Phobius"/>
    </source>
</evidence>
<keyword evidence="3 6" id="KW-1133">Transmembrane helix</keyword>
<feature type="transmembrane region" description="Helical" evidence="6">
    <location>
        <begin position="35"/>
        <end position="57"/>
    </location>
</feature>
<evidence type="ECO:0000313" key="9">
    <source>
        <dbReference type="Proteomes" id="UP000460221"/>
    </source>
</evidence>
<dbReference type="PANTHER" id="PTHR23508">
    <property type="entry name" value="CARBOXYLIC ACID TRANSPORTER PROTEIN HOMOLOG"/>
    <property type="match status" value="1"/>
</dbReference>
<evidence type="ECO:0000256" key="3">
    <source>
        <dbReference type="ARBA" id="ARBA00022989"/>
    </source>
</evidence>
<reference evidence="8 9" key="1">
    <citation type="submission" date="2019-11" db="EMBL/GenBank/DDBJ databases">
        <authorList>
            <person name="Jiang L.-Q."/>
        </authorList>
    </citation>
    <scope>NUCLEOTIDE SEQUENCE [LARGE SCALE GENOMIC DNA]</scope>
    <source>
        <strain evidence="8 9">YIM 132087</strain>
    </source>
</reference>
<evidence type="ECO:0000256" key="1">
    <source>
        <dbReference type="ARBA" id="ARBA00004651"/>
    </source>
</evidence>
<sequence length="527" mass="55400">MATTPSSAPGGATSAASGVGTAHSFATLRPDQKKAFAAAWLGYLLDGFDFVLITLVLTEIAAEFELSTIQAATLVSAAFVSRWLGGLVLGAIGDHYGRKPAMILSIVAYSVGSILCGFSWGYWSLFIFRAVVGIGMAGEYGSSATYVMESWPSKMRNRASGFLLSAYPIGTVLAAQVYHLITPQLSWRWLFFIGIIPIALTLYLRRALPEAEEWKAEVGDKRERGQEVSTSTVLFAPHRRVLNGVLTVVLAAALVLIFSGNVTGWVKLLMVAVVIACFVTFAIQLAGRSWVTMVAIMGTVFCAFLYSWPVQSLLPTYLKTGLGYDAAQVSLALTWAGLGYAAGSCLSGWLGDKIGTRKAYVTGLVLSLLFVFPVFALDGKNVVLLWLLLFLLQATNQGISGLLPKFIGDHFPTRMRAAGLGFSYNVGALGGAVAPLAGAALAASLAGSSDPATGLGRALMILAGGVTVVVALIIGFNIPARLGRLTGTDWEAPAFDRTAPGADAVEGSPGAATDTPRPATAGARKEL</sequence>
<dbReference type="RefSeq" id="WP_154769357.1">
    <property type="nucleotide sequence ID" value="NZ_WLYK01000006.1"/>
</dbReference>
<dbReference type="GO" id="GO:0005886">
    <property type="term" value="C:plasma membrane"/>
    <property type="evidence" value="ECO:0007669"/>
    <property type="project" value="UniProtKB-SubCell"/>
</dbReference>
<dbReference type="EMBL" id="WLYK01000006">
    <property type="protein sequence ID" value="MTD15331.1"/>
    <property type="molecule type" value="Genomic_DNA"/>
</dbReference>
<feature type="transmembrane region" description="Helical" evidence="6">
    <location>
        <begin position="241"/>
        <end position="259"/>
    </location>
</feature>
<feature type="region of interest" description="Disordered" evidence="5">
    <location>
        <begin position="496"/>
        <end position="527"/>
    </location>
</feature>
<comment type="caution">
    <text evidence="8">The sequence shown here is derived from an EMBL/GenBank/DDBJ whole genome shotgun (WGS) entry which is preliminary data.</text>
</comment>
<name>A0A7K1FME7_9ACTN</name>
<dbReference type="PANTHER" id="PTHR23508:SF3">
    <property type="entry name" value="SIALIC ACID TRANSPORTER NANT"/>
    <property type="match status" value="1"/>
</dbReference>
<evidence type="ECO:0000313" key="8">
    <source>
        <dbReference type="EMBL" id="MTD15331.1"/>
    </source>
</evidence>
<feature type="transmembrane region" description="Helical" evidence="6">
    <location>
        <begin position="187"/>
        <end position="204"/>
    </location>
</feature>
<dbReference type="InterPro" id="IPR011701">
    <property type="entry name" value="MFS"/>
</dbReference>
<dbReference type="InterPro" id="IPR020846">
    <property type="entry name" value="MFS_dom"/>
</dbReference>
<dbReference type="AlphaFoldDB" id="A0A7K1FME7"/>
<feature type="transmembrane region" description="Helical" evidence="6">
    <location>
        <begin position="69"/>
        <end position="89"/>
    </location>
</feature>
<dbReference type="GO" id="GO:0046943">
    <property type="term" value="F:carboxylic acid transmembrane transporter activity"/>
    <property type="evidence" value="ECO:0007669"/>
    <property type="project" value="TreeGrafter"/>
</dbReference>
<keyword evidence="2 6" id="KW-0812">Transmembrane</keyword>
<feature type="transmembrane region" description="Helical" evidence="6">
    <location>
        <begin position="290"/>
        <end position="309"/>
    </location>
</feature>
<dbReference type="SUPFAM" id="SSF103473">
    <property type="entry name" value="MFS general substrate transporter"/>
    <property type="match status" value="1"/>
</dbReference>
<feature type="transmembrane region" description="Helical" evidence="6">
    <location>
        <begin position="126"/>
        <end position="147"/>
    </location>
</feature>
<feature type="transmembrane region" description="Helical" evidence="6">
    <location>
        <begin position="458"/>
        <end position="478"/>
    </location>
</feature>
<feature type="transmembrane region" description="Helical" evidence="6">
    <location>
        <begin position="329"/>
        <end position="350"/>
    </location>
</feature>
<gene>
    <name evidence="8" type="ORF">GIS00_15415</name>
</gene>
<organism evidence="8 9">
    <name type="scientific">Nakamurella alba</name>
    <dbReference type="NCBI Taxonomy" id="2665158"/>
    <lineage>
        <taxon>Bacteria</taxon>
        <taxon>Bacillati</taxon>
        <taxon>Actinomycetota</taxon>
        <taxon>Actinomycetes</taxon>
        <taxon>Nakamurellales</taxon>
        <taxon>Nakamurellaceae</taxon>
        <taxon>Nakamurella</taxon>
    </lineage>
</organism>
<feature type="transmembrane region" description="Helical" evidence="6">
    <location>
        <begin position="424"/>
        <end position="446"/>
    </location>
</feature>
<proteinExistence type="predicted"/>
<dbReference type="Gene3D" id="1.20.1250.20">
    <property type="entry name" value="MFS general substrate transporter like domains"/>
    <property type="match status" value="2"/>
</dbReference>
<keyword evidence="4 6" id="KW-0472">Membrane</keyword>